<dbReference type="Gene3D" id="1.25.40.10">
    <property type="entry name" value="Tetratricopeptide repeat domain"/>
    <property type="match status" value="1"/>
</dbReference>
<feature type="compositionally biased region" description="Polar residues" evidence="2">
    <location>
        <begin position="537"/>
        <end position="554"/>
    </location>
</feature>
<feature type="region of interest" description="Disordered" evidence="2">
    <location>
        <begin position="116"/>
        <end position="479"/>
    </location>
</feature>
<dbReference type="GeneID" id="112053742"/>
<evidence type="ECO:0000313" key="5">
    <source>
        <dbReference type="Proteomes" id="UP001652582"/>
    </source>
</evidence>
<proteinExistence type="inferred from homology"/>
<protein>
    <submittedName>
        <fullName evidence="6 7">Aspartyl/asparaginyl beta-hydroxylase isoform X1</fullName>
    </submittedName>
</protein>
<feature type="compositionally biased region" description="Acidic residues" evidence="2">
    <location>
        <begin position="646"/>
        <end position="681"/>
    </location>
</feature>
<feature type="compositionally biased region" description="Acidic residues" evidence="2">
    <location>
        <begin position="210"/>
        <end position="232"/>
    </location>
</feature>
<keyword evidence="3" id="KW-1133">Transmembrane helix</keyword>
<evidence type="ECO:0000256" key="2">
    <source>
        <dbReference type="SAM" id="MobiDB-lite"/>
    </source>
</evidence>
<dbReference type="PANTHER" id="PTHR12366">
    <property type="entry name" value="ASPARTYL/ASPARAGINYL BETA-HYDROXYLASE"/>
    <property type="match status" value="1"/>
</dbReference>
<organism evidence="5 6">
    <name type="scientific">Bicyclus anynana</name>
    <name type="common">Squinting bush brown butterfly</name>
    <dbReference type="NCBI Taxonomy" id="110368"/>
    <lineage>
        <taxon>Eukaryota</taxon>
        <taxon>Metazoa</taxon>
        <taxon>Ecdysozoa</taxon>
        <taxon>Arthropoda</taxon>
        <taxon>Hexapoda</taxon>
        <taxon>Insecta</taxon>
        <taxon>Pterygota</taxon>
        <taxon>Neoptera</taxon>
        <taxon>Endopterygota</taxon>
        <taxon>Lepidoptera</taxon>
        <taxon>Glossata</taxon>
        <taxon>Ditrysia</taxon>
        <taxon>Papilionoidea</taxon>
        <taxon>Nymphalidae</taxon>
        <taxon>Satyrinae</taxon>
        <taxon>Satyrini</taxon>
        <taxon>Mycalesina</taxon>
        <taxon>Bicyclus</taxon>
    </lineage>
</organism>
<feature type="compositionally biased region" description="Basic and acidic residues" evidence="2">
    <location>
        <begin position="334"/>
        <end position="344"/>
    </location>
</feature>
<keyword evidence="3" id="KW-0472">Membrane</keyword>
<evidence type="ECO:0000256" key="1">
    <source>
        <dbReference type="ARBA" id="ARBA00007730"/>
    </source>
</evidence>
<feature type="compositionally biased region" description="Basic and acidic residues" evidence="2">
    <location>
        <begin position="523"/>
        <end position="533"/>
    </location>
</feature>
<dbReference type="Gene3D" id="2.60.120.330">
    <property type="entry name" value="B-lactam Antibiotic, Isopenicillin N Synthase, Chain"/>
    <property type="match status" value="1"/>
</dbReference>
<dbReference type="OrthoDB" id="438431at2759"/>
<dbReference type="RefSeq" id="XP_052746779.1">
    <property type="nucleotide sequence ID" value="XM_052890819.1"/>
</dbReference>
<dbReference type="InterPro" id="IPR039038">
    <property type="entry name" value="ASPH"/>
</dbReference>
<feature type="compositionally biased region" description="Basic and acidic residues" evidence="2">
    <location>
        <begin position="353"/>
        <end position="369"/>
    </location>
</feature>
<feature type="compositionally biased region" description="Acidic residues" evidence="2">
    <location>
        <begin position="120"/>
        <end position="202"/>
    </location>
</feature>
<evidence type="ECO:0000313" key="7">
    <source>
        <dbReference type="RefSeq" id="XP_052746779.1"/>
    </source>
</evidence>
<keyword evidence="5" id="KW-1185">Reference proteome</keyword>
<dbReference type="RefSeq" id="XP_023949046.2">
    <property type="nucleotide sequence ID" value="XM_024093278.2"/>
</dbReference>
<gene>
    <name evidence="6 7" type="primary">LOC112053742</name>
</gene>
<dbReference type="InterPro" id="IPR011990">
    <property type="entry name" value="TPR-like_helical_dom_sf"/>
</dbReference>
<dbReference type="Proteomes" id="UP001652582">
    <property type="component" value="Chromosome 1"/>
</dbReference>
<feature type="compositionally biased region" description="Acidic residues" evidence="2">
    <location>
        <begin position="399"/>
        <end position="432"/>
    </location>
</feature>
<sequence length="1150" mass="132749">MSGDVQPRKRKDKKKKKDELGVEDPRGTAAALGDGDVFIHSQQDHGTGGHWCAKIIFFSLLAVLITLIGLIILENRGLTELEANAVESRYSGVLEGWLEDTPDDDHHDAHTLDLKHHEDEGDDEHDIEESNHEDEEDHDDEEDQESDHEDEEDHDGEEDQESEHDDEEDHDEEEDSRENIEQDDDEDESQEENTQDDEDEEENAPRNEEQDADNDDNQSEENLQQDDNEEVEERVSYKRYNYNEDDDEDDEDDRDQNNDGDDDDDDEYEQNEDQNAGDDDDEYKQNEDQNAGDDDDEDDYEQNKEQNDEDDDEKENLHDNESNENEDQNDNLSVEDKYSDKYDIADGSDELQNEDRDHSNEILQDDKNYSNEQDAEEQEDTKEDEDDEEVEKIEKEVVYDNEYDQETSKEDEPEENDDDEDDLQGQEEDDEPPLERITSPPVGKPFVEIEEEVIEKPINTLAEEEEYEKQQEQLRKEEEEAAQGSQIWLKLAVGGALLVATHAVLRRATAPRDIPEPEEEHDREETPIVDRRMTLVPEQSSPRLLQEIPVTQTSREVDEQIFKKPFPVTKSSPIVKQDSEKEVIVKKVTVEEKTPVVDTKDEEKELYSDEEVEDEEEEEEEDIEEPVKETIQKKAAPIVEQKSAEDSEPEDVEIIDEEQVDEELEEEDEDEEEISDVDDTELLSRLEAKYGRLPEPERFGQKPDKLEQNFGRFGQKHKDGGNSIEDDWPGEPSDEYWRTELNVAEEELRQGAWSACEQRAGAPALDSSARARWLTARALDLTAEARRDNRLLTRAIAAYLHLLKMNERLSDKKLLEVAQRTIDRIQFRGTYLSAEPIYRLLIRRFPDNVHYRNNLTVSFLMANRADLADEVLKETLRLWPDDRIALAHHGFVLKTKYNKLEEAVTVLYKALEGDTGAANEPRFYYHLGDALLLLGRFEEAHEVHKRGAALGHFLSPSQRSLYNVPRLRGRPWWPVEETPYVKLARALEKSWRDILKEGEAAKALYEKEKEGLKERGDWSQLDLFVRGGEIPGRCARAPVTCGIVRAEAAAAGCRRGQVKFSAMAAGTHVRPHVGPTNCRLRMHLGLSNTKDTYIRVDKDIKQWQTGKTFIFDDSFEHEVWHNGTGSRLVLIVDVWHPELTAKERRTLPAI</sequence>
<reference evidence="5 6" key="1">
    <citation type="submission" date="2025-05" db="UniProtKB">
        <authorList>
            <consortium name="RefSeq"/>
        </authorList>
    </citation>
    <scope>NUCLEOTIDE SEQUENCE [LARGE SCALE GENOMIC DNA]</scope>
</reference>
<evidence type="ECO:0000256" key="3">
    <source>
        <dbReference type="SAM" id="Phobius"/>
    </source>
</evidence>
<feature type="compositionally biased region" description="Basic and acidic residues" evidence="2">
    <location>
        <begin position="591"/>
        <end position="607"/>
    </location>
</feature>
<evidence type="ECO:0000313" key="6">
    <source>
        <dbReference type="RefSeq" id="XP_023949046.2"/>
    </source>
</evidence>
<keyword evidence="3" id="KW-0812">Transmembrane</keyword>
<feature type="region of interest" description="Disordered" evidence="2">
    <location>
        <begin position="591"/>
        <end position="682"/>
    </location>
</feature>
<feature type="compositionally biased region" description="Acidic residues" evidence="2">
    <location>
        <begin position="290"/>
        <end position="300"/>
    </location>
</feature>
<name>A0A6J1NZN3_BICAN</name>
<dbReference type="GO" id="GO:0062101">
    <property type="term" value="F:peptidyl-aspartic acid 3-dioxygenase activity"/>
    <property type="evidence" value="ECO:0007669"/>
    <property type="project" value="InterPro"/>
</dbReference>
<feature type="compositionally biased region" description="Basic and acidic residues" evidence="2">
    <location>
        <begin position="17"/>
        <end position="26"/>
    </location>
</feature>
<feature type="compositionally biased region" description="Acidic residues" evidence="2">
    <location>
        <begin position="608"/>
        <end position="624"/>
    </location>
</feature>
<dbReference type="PANTHER" id="PTHR12366:SF29">
    <property type="entry name" value="ASPARTYL BETA-HYDROXYLASE, ISOFORM L"/>
    <property type="match status" value="1"/>
</dbReference>
<feature type="domain" description="Aspartyl/asparaginy/proline hydroxylase" evidence="4">
    <location>
        <begin position="988"/>
        <end position="1137"/>
    </location>
</feature>
<feature type="compositionally biased region" description="Basic and acidic residues" evidence="2">
    <location>
        <begin position="468"/>
        <end position="478"/>
    </location>
</feature>
<accession>A0A6J1NZN3</accession>
<dbReference type="SUPFAM" id="SSF51197">
    <property type="entry name" value="Clavaminate synthase-like"/>
    <property type="match status" value="1"/>
</dbReference>
<feature type="region of interest" description="Disordered" evidence="2">
    <location>
        <begin position="1"/>
        <end position="28"/>
    </location>
</feature>
<feature type="compositionally biased region" description="Acidic residues" evidence="2">
    <location>
        <begin position="373"/>
        <end position="391"/>
    </location>
</feature>
<evidence type="ECO:0000259" key="4">
    <source>
        <dbReference type="Pfam" id="PF05118"/>
    </source>
</evidence>
<dbReference type="Pfam" id="PF05118">
    <property type="entry name" value="Asp_Arg_Hydrox"/>
    <property type="match status" value="1"/>
</dbReference>
<dbReference type="GO" id="GO:0005783">
    <property type="term" value="C:endoplasmic reticulum"/>
    <property type="evidence" value="ECO:0007669"/>
    <property type="project" value="TreeGrafter"/>
</dbReference>
<dbReference type="KEGG" id="bany:112053742"/>
<dbReference type="InterPro" id="IPR027443">
    <property type="entry name" value="IPNS-like_sf"/>
</dbReference>
<dbReference type="InterPro" id="IPR007803">
    <property type="entry name" value="Asp/Arg/Pro-Hydrxlase"/>
</dbReference>
<dbReference type="SUPFAM" id="SSF48452">
    <property type="entry name" value="TPR-like"/>
    <property type="match status" value="1"/>
</dbReference>
<comment type="similarity">
    <text evidence="1">Belongs to the aspartyl/asparaginyl beta-hydroxylase family.</text>
</comment>
<feature type="transmembrane region" description="Helical" evidence="3">
    <location>
        <begin position="51"/>
        <end position="73"/>
    </location>
</feature>
<feature type="region of interest" description="Disordered" evidence="2">
    <location>
        <begin position="510"/>
        <end position="556"/>
    </location>
</feature>
<feature type="compositionally biased region" description="Acidic residues" evidence="2">
    <location>
        <begin position="243"/>
        <end position="282"/>
    </location>
</feature>